<evidence type="ECO:0000313" key="3">
    <source>
        <dbReference type="Proteomes" id="UP000474957"/>
    </source>
</evidence>
<keyword evidence="3" id="KW-1185">Reference proteome</keyword>
<name>A0A6L5YYG1_9RHOB</name>
<comment type="caution">
    <text evidence="2">The sequence shown here is derived from an EMBL/GenBank/DDBJ whole genome shotgun (WGS) entry which is preliminary data.</text>
</comment>
<dbReference type="EMBL" id="WIND01000002">
    <property type="protein sequence ID" value="MSU88875.1"/>
    <property type="molecule type" value="Genomic_DNA"/>
</dbReference>
<feature type="region of interest" description="Disordered" evidence="1">
    <location>
        <begin position="87"/>
        <end position="146"/>
    </location>
</feature>
<organism evidence="2 3">
    <name type="scientific">Halovulum marinum</name>
    <dbReference type="NCBI Taxonomy" id="2662447"/>
    <lineage>
        <taxon>Bacteria</taxon>
        <taxon>Pseudomonadati</taxon>
        <taxon>Pseudomonadota</taxon>
        <taxon>Alphaproteobacteria</taxon>
        <taxon>Rhodobacterales</taxon>
        <taxon>Paracoccaceae</taxon>
        <taxon>Halovulum</taxon>
    </lineage>
</organism>
<reference evidence="2 3" key="1">
    <citation type="submission" date="2019-10" db="EMBL/GenBank/DDBJ databases">
        <title>Cognatihalovulum marinum gen. nov. sp. nov., a new member of the family Rhodobacteraceae isolated from deep seawater of the Northwest Indian Ocean.</title>
        <authorList>
            <person name="Ruan C."/>
            <person name="Wang J."/>
            <person name="Zheng X."/>
            <person name="Song L."/>
            <person name="Zhu Y."/>
            <person name="Huang Y."/>
            <person name="Lu Z."/>
            <person name="Du W."/>
            <person name="Huang L."/>
            <person name="Dai X."/>
        </authorList>
    </citation>
    <scope>NUCLEOTIDE SEQUENCE [LARGE SCALE GENOMIC DNA]</scope>
    <source>
        <strain evidence="2 3">2CG4</strain>
    </source>
</reference>
<evidence type="ECO:0000256" key="1">
    <source>
        <dbReference type="SAM" id="MobiDB-lite"/>
    </source>
</evidence>
<dbReference type="AlphaFoldDB" id="A0A6L5YYG1"/>
<feature type="compositionally biased region" description="Basic and acidic residues" evidence="1">
    <location>
        <begin position="98"/>
        <end position="109"/>
    </location>
</feature>
<evidence type="ECO:0000313" key="2">
    <source>
        <dbReference type="EMBL" id="MSU88875.1"/>
    </source>
</evidence>
<accession>A0A6L5YYG1</accession>
<dbReference type="Proteomes" id="UP000474957">
    <property type="component" value="Unassembled WGS sequence"/>
</dbReference>
<protein>
    <submittedName>
        <fullName evidence="2">Uncharacterized protein</fullName>
    </submittedName>
</protein>
<feature type="compositionally biased region" description="Basic and acidic residues" evidence="1">
    <location>
        <begin position="136"/>
        <end position="146"/>
    </location>
</feature>
<sequence>MTADEGGMQGGIRRTLPPRRRRAGMPPRGRGDLPVRRRAAGARGLAGGAASAGFPALIQFQDSVSVQKQVVDGVFTVKSAVGTLSCPFSDRPGSGMIRHPERSFHDLIRPGRRKAAPRTAVDPPARPARAGRLRRFPPDRSKDRNP</sequence>
<feature type="region of interest" description="Disordered" evidence="1">
    <location>
        <begin position="1"/>
        <end position="40"/>
    </location>
</feature>
<gene>
    <name evidence="2" type="ORF">GE300_04460</name>
</gene>
<feature type="compositionally biased region" description="Low complexity" evidence="1">
    <location>
        <begin position="117"/>
        <end position="128"/>
    </location>
</feature>
<proteinExistence type="predicted"/>
<dbReference type="RefSeq" id="WP_154445300.1">
    <property type="nucleotide sequence ID" value="NZ_WIND01000002.1"/>
</dbReference>